<dbReference type="SUPFAM" id="SSF46767">
    <property type="entry name" value="Methylated DNA-protein cysteine methyltransferase, C-terminal domain"/>
    <property type="match status" value="1"/>
</dbReference>
<feature type="region of interest" description="Disordered" evidence="9">
    <location>
        <begin position="168"/>
        <end position="211"/>
    </location>
</feature>
<evidence type="ECO:0000256" key="6">
    <source>
        <dbReference type="ARBA" id="ARBA00023204"/>
    </source>
</evidence>
<keyword evidence="5 8" id="KW-0227">DNA damage</keyword>
<evidence type="ECO:0000256" key="7">
    <source>
        <dbReference type="ARBA" id="ARBA00049348"/>
    </source>
</evidence>
<proteinExistence type="inferred from homology"/>
<dbReference type="InterPro" id="IPR036631">
    <property type="entry name" value="MGMT_N_sf"/>
</dbReference>
<accession>A0A918GQF6</accession>
<organism evidence="12 13">
    <name type="scientific">Streptomyces griseoviridis</name>
    <dbReference type="NCBI Taxonomy" id="45398"/>
    <lineage>
        <taxon>Bacteria</taxon>
        <taxon>Bacillati</taxon>
        <taxon>Actinomycetota</taxon>
        <taxon>Actinomycetes</taxon>
        <taxon>Kitasatosporales</taxon>
        <taxon>Streptomycetaceae</taxon>
        <taxon>Streptomyces</taxon>
    </lineage>
</organism>
<gene>
    <name evidence="12" type="ORF">GCM10010238_47800</name>
</gene>
<dbReference type="Proteomes" id="UP000653493">
    <property type="component" value="Unassembled WGS sequence"/>
</dbReference>
<evidence type="ECO:0000256" key="1">
    <source>
        <dbReference type="ARBA" id="ARBA00001286"/>
    </source>
</evidence>
<name>A0A918GQF6_STRGD</name>
<evidence type="ECO:0000256" key="9">
    <source>
        <dbReference type="SAM" id="MobiDB-lite"/>
    </source>
</evidence>
<dbReference type="InterPro" id="IPR023546">
    <property type="entry name" value="MGMT"/>
</dbReference>
<dbReference type="EC" id="2.1.1.63" evidence="8"/>
<dbReference type="InterPro" id="IPR014048">
    <property type="entry name" value="MethylDNA_cys_MeTrfase_DNA-bd"/>
</dbReference>
<keyword evidence="8" id="KW-0963">Cytoplasm</keyword>
<comment type="caution">
    <text evidence="12">The sequence shown here is derived from an EMBL/GenBank/DDBJ whole genome shotgun (WGS) entry which is preliminary data.</text>
</comment>
<keyword evidence="6 8" id="KW-0234">DNA repair</keyword>
<dbReference type="NCBIfam" id="TIGR00589">
    <property type="entry name" value="ogt"/>
    <property type="match status" value="1"/>
</dbReference>
<feature type="compositionally biased region" description="Polar residues" evidence="9">
    <location>
        <begin position="186"/>
        <end position="196"/>
    </location>
</feature>
<dbReference type="GO" id="GO:0032259">
    <property type="term" value="P:methylation"/>
    <property type="evidence" value="ECO:0007669"/>
    <property type="project" value="UniProtKB-KW"/>
</dbReference>
<dbReference type="CDD" id="cd06445">
    <property type="entry name" value="ATase"/>
    <property type="match status" value="1"/>
</dbReference>
<comment type="similarity">
    <text evidence="2 8">Belongs to the MGMT family.</text>
</comment>
<evidence type="ECO:0000256" key="5">
    <source>
        <dbReference type="ARBA" id="ARBA00022763"/>
    </source>
</evidence>
<protein>
    <recommendedName>
        <fullName evidence="8">Methylated-DNA--protein-cysteine methyltransferase</fullName>
        <ecNumber evidence="8">2.1.1.63</ecNumber>
    </recommendedName>
    <alternativeName>
        <fullName evidence="8">6-O-methylguanine-DNA methyltransferase</fullName>
        <shortName evidence="8">MGMT</shortName>
    </alternativeName>
    <alternativeName>
        <fullName evidence="8">O-6-methylguanine-DNA-alkyltransferase</fullName>
    </alternativeName>
</protein>
<dbReference type="Pfam" id="PF01035">
    <property type="entry name" value="DNA_binding_1"/>
    <property type="match status" value="1"/>
</dbReference>
<dbReference type="InterPro" id="IPR008332">
    <property type="entry name" value="MethylG_MeTrfase_N"/>
</dbReference>
<dbReference type="InterPro" id="IPR036388">
    <property type="entry name" value="WH-like_DNA-bd_sf"/>
</dbReference>
<dbReference type="GO" id="GO:0006307">
    <property type="term" value="P:DNA alkylation repair"/>
    <property type="evidence" value="ECO:0007669"/>
    <property type="project" value="UniProtKB-UniRule"/>
</dbReference>
<dbReference type="GO" id="GO:0005737">
    <property type="term" value="C:cytoplasm"/>
    <property type="evidence" value="ECO:0007669"/>
    <property type="project" value="UniProtKB-SubCell"/>
</dbReference>
<dbReference type="Pfam" id="PF02870">
    <property type="entry name" value="Methyltransf_1N"/>
    <property type="match status" value="1"/>
</dbReference>
<dbReference type="GO" id="GO:0003908">
    <property type="term" value="F:methylated-DNA-[protein]-cysteine S-methyltransferase activity"/>
    <property type="evidence" value="ECO:0007669"/>
    <property type="project" value="UniProtKB-UniRule"/>
</dbReference>
<dbReference type="AlphaFoldDB" id="A0A918GQF6"/>
<evidence type="ECO:0000313" key="13">
    <source>
        <dbReference type="Proteomes" id="UP000653493"/>
    </source>
</evidence>
<dbReference type="FunFam" id="1.10.10.10:FF:000214">
    <property type="entry name" value="Methylated-DNA--protein-cysteine methyltransferase"/>
    <property type="match status" value="1"/>
</dbReference>
<feature type="domain" description="Methylguanine DNA methyltransferase ribonuclease-like" evidence="11">
    <location>
        <begin position="6"/>
        <end position="76"/>
    </location>
</feature>
<sequence length="211" mass="21595">MDTRTYWTEIGSPLGPLLLTAATDGALTSLSVPGQKGGRTVQDGVGRSDPGPFREAAEQLAAYFAGELTEFRLPLRAEGTAFRTAVWEALDAVPYGTTTTYGAIAARVGASRAAVRAVGGAIGANPLLILRPCHRVIGADGSLTGYAGGLERKTRLLTLEGVLAGAGPLGDQPATTAPSQAPVISRQANSSVSTLQPPERIADRSAATASP</sequence>
<dbReference type="HAMAP" id="MF_00772">
    <property type="entry name" value="OGT"/>
    <property type="match status" value="1"/>
</dbReference>
<keyword evidence="3 8" id="KW-0489">Methyltransferase</keyword>
<dbReference type="Gene3D" id="1.10.10.10">
    <property type="entry name" value="Winged helix-like DNA-binding domain superfamily/Winged helix DNA-binding domain"/>
    <property type="match status" value="1"/>
</dbReference>
<evidence type="ECO:0000256" key="3">
    <source>
        <dbReference type="ARBA" id="ARBA00022603"/>
    </source>
</evidence>
<comment type="catalytic activity">
    <reaction evidence="1 8">
        <text>a 4-O-methyl-thymidine in DNA + L-cysteinyl-[protein] = a thymidine in DNA + S-methyl-L-cysteinyl-[protein]</text>
        <dbReference type="Rhea" id="RHEA:53428"/>
        <dbReference type="Rhea" id="RHEA-COMP:10131"/>
        <dbReference type="Rhea" id="RHEA-COMP:10132"/>
        <dbReference type="Rhea" id="RHEA-COMP:13555"/>
        <dbReference type="Rhea" id="RHEA-COMP:13556"/>
        <dbReference type="ChEBI" id="CHEBI:29950"/>
        <dbReference type="ChEBI" id="CHEBI:82612"/>
        <dbReference type="ChEBI" id="CHEBI:137386"/>
        <dbReference type="ChEBI" id="CHEBI:137387"/>
        <dbReference type="EC" id="2.1.1.63"/>
    </reaction>
</comment>
<dbReference type="InterPro" id="IPR036217">
    <property type="entry name" value="MethylDNA_cys_MeTrfase_DNAb"/>
</dbReference>
<keyword evidence="4 8" id="KW-0808">Transferase</keyword>
<evidence type="ECO:0000313" key="12">
    <source>
        <dbReference type="EMBL" id="GGS52841.1"/>
    </source>
</evidence>
<feature type="active site" description="Nucleophile; methyl group acceptor" evidence="8">
    <location>
        <position position="133"/>
    </location>
</feature>
<evidence type="ECO:0000256" key="8">
    <source>
        <dbReference type="HAMAP-Rule" id="MF_00772"/>
    </source>
</evidence>
<dbReference type="PANTHER" id="PTHR10815:SF5">
    <property type="entry name" value="METHYLATED-DNA--PROTEIN-CYSTEINE METHYLTRANSFERASE"/>
    <property type="match status" value="1"/>
</dbReference>
<evidence type="ECO:0000259" key="10">
    <source>
        <dbReference type="Pfam" id="PF01035"/>
    </source>
</evidence>
<comment type="subcellular location">
    <subcellularLocation>
        <location evidence="8">Cytoplasm</location>
    </subcellularLocation>
</comment>
<evidence type="ECO:0000256" key="4">
    <source>
        <dbReference type="ARBA" id="ARBA00022679"/>
    </source>
</evidence>
<dbReference type="Gene3D" id="3.30.160.70">
    <property type="entry name" value="Methylated DNA-protein cysteine methyltransferase domain"/>
    <property type="match status" value="1"/>
</dbReference>
<reference evidence="12" key="1">
    <citation type="journal article" date="2014" name="Int. J. Syst. Evol. Microbiol.">
        <title>Complete genome sequence of Corynebacterium casei LMG S-19264T (=DSM 44701T), isolated from a smear-ripened cheese.</title>
        <authorList>
            <consortium name="US DOE Joint Genome Institute (JGI-PGF)"/>
            <person name="Walter F."/>
            <person name="Albersmeier A."/>
            <person name="Kalinowski J."/>
            <person name="Ruckert C."/>
        </authorList>
    </citation>
    <scope>NUCLEOTIDE SEQUENCE</scope>
    <source>
        <strain evidence="12">JCM 4234</strain>
    </source>
</reference>
<reference evidence="12" key="2">
    <citation type="submission" date="2020-09" db="EMBL/GenBank/DDBJ databases">
        <authorList>
            <person name="Sun Q."/>
            <person name="Ohkuma M."/>
        </authorList>
    </citation>
    <scope>NUCLEOTIDE SEQUENCE</scope>
    <source>
        <strain evidence="12">JCM 4234</strain>
    </source>
</reference>
<evidence type="ECO:0000259" key="11">
    <source>
        <dbReference type="Pfam" id="PF02870"/>
    </source>
</evidence>
<feature type="domain" description="Methylated-DNA-[protein]-cysteine S-methyltransferase DNA binding" evidence="10">
    <location>
        <begin position="81"/>
        <end position="162"/>
    </location>
</feature>
<dbReference type="EMBL" id="BMSL01000016">
    <property type="protein sequence ID" value="GGS52841.1"/>
    <property type="molecule type" value="Genomic_DNA"/>
</dbReference>
<comment type="miscellaneous">
    <text evidence="8">This enzyme catalyzes only one turnover and therefore is not strictly catalytic. According to one definition, an enzyme is a biocatalyst that acts repeatedly and over many reaction cycles.</text>
</comment>
<dbReference type="PANTHER" id="PTHR10815">
    <property type="entry name" value="METHYLATED-DNA--PROTEIN-CYSTEINE METHYLTRANSFERASE"/>
    <property type="match status" value="1"/>
</dbReference>
<comment type="catalytic activity">
    <reaction evidence="7 8">
        <text>a 6-O-methyl-2'-deoxyguanosine in DNA + L-cysteinyl-[protein] = S-methyl-L-cysteinyl-[protein] + a 2'-deoxyguanosine in DNA</text>
        <dbReference type="Rhea" id="RHEA:24000"/>
        <dbReference type="Rhea" id="RHEA-COMP:10131"/>
        <dbReference type="Rhea" id="RHEA-COMP:10132"/>
        <dbReference type="Rhea" id="RHEA-COMP:11367"/>
        <dbReference type="Rhea" id="RHEA-COMP:11368"/>
        <dbReference type="ChEBI" id="CHEBI:29950"/>
        <dbReference type="ChEBI" id="CHEBI:82612"/>
        <dbReference type="ChEBI" id="CHEBI:85445"/>
        <dbReference type="ChEBI" id="CHEBI:85448"/>
        <dbReference type="EC" id="2.1.1.63"/>
    </reaction>
</comment>
<comment type="function">
    <text evidence="8">Involved in the cellular defense against the biological effects of O6-methylguanine (O6-MeG) and O4-methylthymine (O4-MeT) in DNA. Repairs the methylated nucleobase in DNA by stoichiometrically transferring the methyl group to a cysteine residue in the enzyme. This is a suicide reaction: the enzyme is irreversibly inactivated.</text>
</comment>
<evidence type="ECO:0000256" key="2">
    <source>
        <dbReference type="ARBA" id="ARBA00008711"/>
    </source>
</evidence>
<keyword evidence="13" id="KW-1185">Reference proteome</keyword>
<dbReference type="SUPFAM" id="SSF53155">
    <property type="entry name" value="Methylated DNA-protein cysteine methyltransferase domain"/>
    <property type="match status" value="1"/>
</dbReference>